<dbReference type="Proteomes" id="UP000552644">
    <property type="component" value="Unassembled WGS sequence"/>
</dbReference>
<comment type="subcellular location">
    <subcellularLocation>
        <location evidence="1">Membrane</location>
        <topology evidence="1">Lipid-anchor</topology>
    </subcellularLocation>
</comment>
<comment type="similarity">
    <text evidence="6">Belongs to the nlpA lipoprotein family.</text>
</comment>
<evidence type="ECO:0000256" key="5">
    <source>
        <dbReference type="ARBA" id="ARBA00023288"/>
    </source>
</evidence>
<dbReference type="InterPro" id="IPR004872">
    <property type="entry name" value="Lipoprotein_NlpA"/>
</dbReference>
<accession>A0A7W7QRR2</accession>
<feature type="lipid moiety-binding region" description="S-diacylglycerol cysteine" evidence="7">
    <location>
        <position position="20"/>
    </location>
</feature>
<dbReference type="PANTHER" id="PTHR30429:SF0">
    <property type="entry name" value="METHIONINE-BINDING LIPOPROTEIN METQ"/>
    <property type="match status" value="1"/>
</dbReference>
<evidence type="ECO:0000256" key="8">
    <source>
        <dbReference type="SAM" id="SignalP"/>
    </source>
</evidence>
<dbReference type="PANTHER" id="PTHR30429">
    <property type="entry name" value="D-METHIONINE-BINDING LIPOPROTEIN METQ"/>
    <property type="match status" value="1"/>
</dbReference>
<dbReference type="PROSITE" id="PS51257">
    <property type="entry name" value="PROKAR_LIPOPROTEIN"/>
    <property type="match status" value="1"/>
</dbReference>
<dbReference type="SUPFAM" id="SSF53850">
    <property type="entry name" value="Periplasmic binding protein-like II"/>
    <property type="match status" value="1"/>
</dbReference>
<evidence type="ECO:0000256" key="7">
    <source>
        <dbReference type="PIRSR" id="PIRSR002854-1"/>
    </source>
</evidence>
<keyword evidence="5 6" id="KW-0449">Lipoprotein</keyword>
<dbReference type="Gene3D" id="3.40.190.10">
    <property type="entry name" value="Periplasmic binding protein-like II"/>
    <property type="match status" value="2"/>
</dbReference>
<protein>
    <recommendedName>
        <fullName evidence="6">Lipoprotein</fullName>
    </recommendedName>
</protein>
<dbReference type="GO" id="GO:0016020">
    <property type="term" value="C:membrane"/>
    <property type="evidence" value="ECO:0007669"/>
    <property type="project" value="UniProtKB-SubCell"/>
</dbReference>
<evidence type="ECO:0000256" key="6">
    <source>
        <dbReference type="PIRNR" id="PIRNR002854"/>
    </source>
</evidence>
<evidence type="ECO:0000313" key="10">
    <source>
        <dbReference type="Proteomes" id="UP000552644"/>
    </source>
</evidence>
<gene>
    <name evidence="9" type="ORF">FHS44_005634</name>
</gene>
<name>A0A7W7QRR2_9ACTN</name>
<keyword evidence="10" id="KW-1185">Reference proteome</keyword>
<keyword evidence="3" id="KW-0472">Membrane</keyword>
<proteinExistence type="inferred from homology"/>
<keyword evidence="4" id="KW-0564">Palmitate</keyword>
<feature type="chain" id="PRO_5039094435" description="Lipoprotein" evidence="8">
    <location>
        <begin position="20"/>
        <end position="282"/>
    </location>
</feature>
<evidence type="ECO:0000256" key="3">
    <source>
        <dbReference type="ARBA" id="ARBA00023136"/>
    </source>
</evidence>
<dbReference type="CDD" id="cd13597">
    <property type="entry name" value="PBP2_lipoprotein_Tp32"/>
    <property type="match status" value="1"/>
</dbReference>
<comment type="caution">
    <text evidence="9">The sequence shown here is derived from an EMBL/GenBank/DDBJ whole genome shotgun (WGS) entry which is preliminary data.</text>
</comment>
<evidence type="ECO:0000256" key="2">
    <source>
        <dbReference type="ARBA" id="ARBA00022729"/>
    </source>
</evidence>
<evidence type="ECO:0000313" key="9">
    <source>
        <dbReference type="EMBL" id="MBB4918504.1"/>
    </source>
</evidence>
<organism evidence="9 10">
    <name type="scientific">Streptosporangium saharense</name>
    <dbReference type="NCBI Taxonomy" id="1706840"/>
    <lineage>
        <taxon>Bacteria</taxon>
        <taxon>Bacillati</taxon>
        <taxon>Actinomycetota</taxon>
        <taxon>Actinomycetes</taxon>
        <taxon>Streptosporangiales</taxon>
        <taxon>Streptosporangiaceae</taxon>
        <taxon>Streptosporangium</taxon>
    </lineage>
</organism>
<dbReference type="Pfam" id="PF03180">
    <property type="entry name" value="Lipoprotein_9"/>
    <property type="match status" value="1"/>
</dbReference>
<dbReference type="RefSeq" id="WP_184719855.1">
    <property type="nucleotide sequence ID" value="NZ_JACHJP010000007.1"/>
</dbReference>
<feature type="signal peptide" evidence="8">
    <location>
        <begin position="1"/>
        <end position="19"/>
    </location>
</feature>
<evidence type="ECO:0000256" key="4">
    <source>
        <dbReference type="ARBA" id="ARBA00023139"/>
    </source>
</evidence>
<dbReference type="PIRSF" id="PIRSF002854">
    <property type="entry name" value="MetQ"/>
    <property type="match status" value="1"/>
</dbReference>
<reference evidence="9 10" key="1">
    <citation type="submission" date="2020-08" db="EMBL/GenBank/DDBJ databases">
        <title>Genomic Encyclopedia of Type Strains, Phase III (KMG-III): the genomes of soil and plant-associated and newly described type strains.</title>
        <authorList>
            <person name="Whitman W."/>
        </authorList>
    </citation>
    <scope>NUCLEOTIDE SEQUENCE [LARGE SCALE GENOMIC DNA]</scope>
    <source>
        <strain evidence="9 10">CECT 8840</strain>
    </source>
</reference>
<keyword evidence="2 8" id="KW-0732">Signal</keyword>
<dbReference type="EMBL" id="JACHJP010000007">
    <property type="protein sequence ID" value="MBB4918504.1"/>
    <property type="molecule type" value="Genomic_DNA"/>
</dbReference>
<sequence>MRRLLGVVAGLILAGTLTACGGTQATTSAATPDGGSSPKTDAPLKVGVNPVPHGQILKFVKDSLAAKAGLNLEIVEFTDYVQPNVQLDEGRLDANYFQHIPYLEEFSKGKGITLSWVAPVHIEPLGLYSKKIDDVTKLAKGAQVALPNDASNLGRALKLLADNGVITLKEGVGVKATERDVAGNPKELQFKPLEAAQLPRSLQDVDAAVINGNYALEAGLQPATDSLVLEKGDDNPYANGLVTVPAKVGDPRIKKLAELLQGPEVKKYIQDTYKGAVLPAVP</sequence>
<dbReference type="AlphaFoldDB" id="A0A7W7QRR2"/>
<evidence type="ECO:0000256" key="1">
    <source>
        <dbReference type="ARBA" id="ARBA00004635"/>
    </source>
</evidence>